<reference evidence="3 4" key="1">
    <citation type="journal article" date="2009" name="Science">
        <title>Green evolution and dynamic adaptations revealed by genomes of the marine picoeukaryotes Micromonas.</title>
        <authorList>
            <person name="Worden A.Z."/>
            <person name="Lee J.H."/>
            <person name="Mock T."/>
            <person name="Rouze P."/>
            <person name="Simmons M.P."/>
            <person name="Aerts A.L."/>
            <person name="Allen A.E."/>
            <person name="Cuvelier M.L."/>
            <person name="Derelle E."/>
            <person name="Everett M.V."/>
            <person name="Foulon E."/>
            <person name="Grimwood J."/>
            <person name="Gundlach H."/>
            <person name="Henrissat B."/>
            <person name="Napoli C."/>
            <person name="McDonald S.M."/>
            <person name="Parker M.S."/>
            <person name="Rombauts S."/>
            <person name="Salamov A."/>
            <person name="Von Dassow P."/>
            <person name="Badger J.H."/>
            <person name="Coutinho P.M."/>
            <person name="Demir E."/>
            <person name="Dubchak I."/>
            <person name="Gentemann C."/>
            <person name="Eikrem W."/>
            <person name="Gready J.E."/>
            <person name="John U."/>
            <person name="Lanier W."/>
            <person name="Lindquist E.A."/>
            <person name="Lucas S."/>
            <person name="Mayer K.F."/>
            <person name="Moreau H."/>
            <person name="Not F."/>
            <person name="Otillar R."/>
            <person name="Panaud O."/>
            <person name="Pangilinan J."/>
            <person name="Paulsen I."/>
            <person name="Piegu B."/>
            <person name="Poliakov A."/>
            <person name="Robbens S."/>
            <person name="Schmutz J."/>
            <person name="Toulza E."/>
            <person name="Wyss T."/>
            <person name="Zelensky A."/>
            <person name="Zhou K."/>
            <person name="Armbrust E.V."/>
            <person name="Bhattacharya D."/>
            <person name="Goodenough U.W."/>
            <person name="Van de Peer Y."/>
            <person name="Grigoriev I.V."/>
        </authorList>
    </citation>
    <scope>NUCLEOTIDE SEQUENCE [LARGE SCALE GENOMIC DNA]</scope>
    <source>
        <strain evidence="3 4">CCMP1545</strain>
    </source>
</reference>
<evidence type="ECO:0000256" key="2">
    <source>
        <dbReference type="SAM" id="Phobius"/>
    </source>
</evidence>
<dbReference type="KEGG" id="mpp:MICPUCDRAFT_38397"/>
<keyword evidence="2" id="KW-0472">Membrane</keyword>
<feature type="transmembrane region" description="Helical" evidence="2">
    <location>
        <begin position="840"/>
        <end position="864"/>
    </location>
</feature>
<dbReference type="AlphaFoldDB" id="C1MJX4"/>
<protein>
    <submittedName>
        <fullName evidence="3">Predicted protein</fullName>
    </submittedName>
</protein>
<feature type="transmembrane region" description="Helical" evidence="2">
    <location>
        <begin position="753"/>
        <end position="774"/>
    </location>
</feature>
<feature type="transmembrane region" description="Helical" evidence="2">
    <location>
        <begin position="250"/>
        <end position="271"/>
    </location>
</feature>
<feature type="compositionally biased region" description="Basic residues" evidence="1">
    <location>
        <begin position="1"/>
        <end position="16"/>
    </location>
</feature>
<feature type="region of interest" description="Disordered" evidence="1">
    <location>
        <begin position="311"/>
        <end position="377"/>
    </location>
</feature>
<dbReference type="OrthoDB" id="10663119at2759"/>
<evidence type="ECO:0000256" key="1">
    <source>
        <dbReference type="SAM" id="MobiDB-lite"/>
    </source>
</evidence>
<feature type="region of interest" description="Disordered" evidence="1">
    <location>
        <begin position="1"/>
        <end position="27"/>
    </location>
</feature>
<feature type="transmembrane region" description="Helical" evidence="2">
    <location>
        <begin position="198"/>
        <end position="218"/>
    </location>
</feature>
<keyword evidence="4" id="KW-1185">Reference proteome</keyword>
<dbReference type="EMBL" id="GG663736">
    <property type="protein sequence ID" value="EEH59662.1"/>
    <property type="molecule type" value="Genomic_DNA"/>
</dbReference>
<dbReference type="OMA" id="CVDQVMP"/>
<evidence type="ECO:0000313" key="4">
    <source>
        <dbReference type="Proteomes" id="UP000001876"/>
    </source>
</evidence>
<sequence>MLRPISRRFKHHRRKSRYDVAATPASNVPQRRAANELKRREDEAAEKARASLARAIVRERRKRAEGRNRRRCAAVARSAVGDVAVVDLDDFKRFVRRGLETEGVDEREIVRLYRCCLQSGKPGSGRVAIADALDVDQLARALAEGRWRKLWDKYAADARRRALDKGCVGASFAVYGITSKDPLSAPNFPSMITSMSWPFSWLALVLQVAFLPLLAPLSSKLPSTARAMFLTRFALPPNLRAYRGPFSDSLAVVLYVAPLWCVGFVCVAVYAAYRPEYLMGDCLYPALLSTMLVSFFASCVVAAVGEGTREHPSRTAGGALRPSHAFPGGRVALPDGESRIVQRHPRTDAVSERRKNAARDAREASAEASAAGAGGMHGHRGGGIGIGIGIGTGAPFHLHRAGSSSVAVVADANAPRPVSAAAAGQAMGYDSAREAAGAPVDASASANIARRPVEIPRPASAAVGGGDDAAAAHPFGAASATASATASDRGGGGDETGILRGGGAARNVTMGGATNGQGAVVGKRGRNVPTSKRGAARYDGGVGGAIVGGTVGATTTTFPLAARGGGAAAVHGLRVEPVAAARNDAAREAKRRDGSHTKLPGEGGRGLDDVLKVVSEKDVADAVVRRAAEEAAETPIFGSKKLSFWPTVFLLLVAFALACAPATYRGVHGQAVFGGRERSTVCVDQVMPASGAFFLTAPVPALTVMDMIGLTRCDDADVDALAAESAAPPVGDDGSEVGDLALVKTEDDQTNSAAGHVVVGAGVVWMTAAAFIFLKIARYLTSRCYAHYLRARLFAACADPSEAHLMDVPYLNVRHAYLPWLRVRVHLSRLQHLERRWTELLLAHALLAVVGLVTAAMLAAARVFTTPTDYQARSVRWFPYDRVRVVNVVS</sequence>
<organism evidence="4">
    <name type="scientific">Micromonas pusilla (strain CCMP1545)</name>
    <name type="common">Picoplanktonic green alga</name>
    <dbReference type="NCBI Taxonomy" id="564608"/>
    <lineage>
        <taxon>Eukaryota</taxon>
        <taxon>Viridiplantae</taxon>
        <taxon>Chlorophyta</taxon>
        <taxon>Mamiellophyceae</taxon>
        <taxon>Mamiellales</taxon>
        <taxon>Mamiellaceae</taxon>
        <taxon>Micromonas</taxon>
    </lineage>
</organism>
<feature type="compositionally biased region" description="Gly residues" evidence="1">
    <location>
        <begin position="489"/>
        <end position="504"/>
    </location>
</feature>
<feature type="transmembrane region" description="Helical" evidence="2">
    <location>
        <begin position="644"/>
        <end position="664"/>
    </location>
</feature>
<name>C1MJX4_MICPC</name>
<feature type="transmembrane region" description="Helical" evidence="2">
    <location>
        <begin position="283"/>
        <end position="304"/>
    </location>
</feature>
<feature type="compositionally biased region" description="Basic and acidic residues" evidence="1">
    <location>
        <begin position="336"/>
        <end position="365"/>
    </location>
</feature>
<dbReference type="GeneID" id="9681292"/>
<accession>C1MJX4</accession>
<dbReference type="RefSeq" id="XP_003056286.1">
    <property type="nucleotide sequence ID" value="XM_003056240.1"/>
</dbReference>
<feature type="region of interest" description="Disordered" evidence="1">
    <location>
        <begin position="482"/>
        <end position="535"/>
    </location>
</feature>
<gene>
    <name evidence="3" type="ORF">MICPUCDRAFT_38397</name>
</gene>
<evidence type="ECO:0000313" key="3">
    <source>
        <dbReference type="EMBL" id="EEH59662.1"/>
    </source>
</evidence>
<keyword evidence="2" id="KW-1133">Transmembrane helix</keyword>
<keyword evidence="2" id="KW-0812">Transmembrane</keyword>
<proteinExistence type="predicted"/>
<dbReference type="Proteomes" id="UP000001876">
    <property type="component" value="Unassembled WGS sequence"/>
</dbReference>